<protein>
    <recommendedName>
        <fullName evidence="3">EGF-like domain-containing protein</fullName>
    </recommendedName>
</protein>
<comment type="caution">
    <text evidence="1">The sequence shown here is derived from an EMBL/GenBank/DDBJ whole genome shotgun (WGS) entry which is preliminary data.</text>
</comment>
<evidence type="ECO:0000313" key="2">
    <source>
        <dbReference type="Proteomes" id="UP001497497"/>
    </source>
</evidence>
<feature type="non-terminal residue" evidence="1">
    <location>
        <position position="160"/>
    </location>
</feature>
<dbReference type="Proteomes" id="UP001497497">
    <property type="component" value="Unassembled WGS sequence"/>
</dbReference>
<evidence type="ECO:0000313" key="1">
    <source>
        <dbReference type="EMBL" id="CAL1546511.1"/>
    </source>
</evidence>
<proteinExistence type="predicted"/>
<dbReference type="EMBL" id="CAXITT010000822">
    <property type="protein sequence ID" value="CAL1546511.1"/>
    <property type="molecule type" value="Genomic_DNA"/>
</dbReference>
<reference evidence="1 2" key="1">
    <citation type="submission" date="2024-04" db="EMBL/GenBank/DDBJ databases">
        <authorList>
            <consortium name="Genoscope - CEA"/>
            <person name="William W."/>
        </authorList>
    </citation>
    <scope>NUCLEOTIDE SEQUENCE [LARGE SCALE GENOMIC DNA]</scope>
</reference>
<feature type="non-terminal residue" evidence="1">
    <location>
        <position position="1"/>
    </location>
</feature>
<sequence length="160" mass="17737">TNGFCDNGVKCEKGWFGPQCQYQDLTVNATFTPERLESILSDGDDTTCNERPTDNSVSVELRNASLITWIRLSYNDSVSESPNLYEIKLELKVTGTDQSATKCDGQKKYVDKENNIIDIKCDLKFESAKINISGEVVGYLCSIYISGGRNIALKQNASQS</sequence>
<name>A0AAV2IHL1_LYMST</name>
<evidence type="ECO:0008006" key="3">
    <source>
        <dbReference type="Google" id="ProtNLM"/>
    </source>
</evidence>
<dbReference type="AlphaFoldDB" id="A0AAV2IHL1"/>
<organism evidence="1 2">
    <name type="scientific">Lymnaea stagnalis</name>
    <name type="common">Great pond snail</name>
    <name type="synonym">Helix stagnalis</name>
    <dbReference type="NCBI Taxonomy" id="6523"/>
    <lineage>
        <taxon>Eukaryota</taxon>
        <taxon>Metazoa</taxon>
        <taxon>Spiralia</taxon>
        <taxon>Lophotrochozoa</taxon>
        <taxon>Mollusca</taxon>
        <taxon>Gastropoda</taxon>
        <taxon>Heterobranchia</taxon>
        <taxon>Euthyneura</taxon>
        <taxon>Panpulmonata</taxon>
        <taxon>Hygrophila</taxon>
        <taxon>Lymnaeoidea</taxon>
        <taxon>Lymnaeidae</taxon>
        <taxon>Lymnaea</taxon>
    </lineage>
</organism>
<accession>A0AAV2IHL1</accession>
<gene>
    <name evidence="1" type="ORF">GSLYS_00019888001</name>
</gene>
<keyword evidence="2" id="KW-1185">Reference proteome</keyword>